<evidence type="ECO:0000313" key="1">
    <source>
        <dbReference type="EMBL" id="MBC8611888.1"/>
    </source>
</evidence>
<keyword evidence="2" id="KW-1185">Reference proteome</keyword>
<name>A0A8J6PFF8_9FIRM</name>
<dbReference type="Proteomes" id="UP000632659">
    <property type="component" value="Unassembled WGS sequence"/>
</dbReference>
<gene>
    <name evidence="1" type="ORF">H8702_12390</name>
</gene>
<proteinExistence type="predicted"/>
<dbReference type="AlphaFoldDB" id="A0A8J6PFF8"/>
<organism evidence="1 2">
    <name type="scientific">Massiliimalia timonensis</name>
    <dbReference type="NCBI Taxonomy" id="1987501"/>
    <lineage>
        <taxon>Bacteria</taxon>
        <taxon>Bacillati</taxon>
        <taxon>Bacillota</taxon>
        <taxon>Clostridia</taxon>
        <taxon>Eubacteriales</taxon>
        <taxon>Oscillospiraceae</taxon>
        <taxon>Massiliimalia</taxon>
    </lineage>
</organism>
<evidence type="ECO:0000313" key="2">
    <source>
        <dbReference type="Proteomes" id="UP000632659"/>
    </source>
</evidence>
<accession>A0A8J6PFF8</accession>
<comment type="caution">
    <text evidence="1">The sequence shown here is derived from an EMBL/GenBank/DDBJ whole genome shotgun (WGS) entry which is preliminary data.</text>
</comment>
<dbReference type="RefSeq" id="WP_187536804.1">
    <property type="nucleotide sequence ID" value="NZ_JACRTL010000008.1"/>
</dbReference>
<protein>
    <submittedName>
        <fullName evidence="1">Uncharacterized protein</fullName>
    </submittedName>
</protein>
<dbReference type="EMBL" id="JACRTL010000008">
    <property type="protein sequence ID" value="MBC8611888.1"/>
    <property type="molecule type" value="Genomic_DNA"/>
</dbReference>
<reference evidence="1" key="1">
    <citation type="submission" date="2020-08" db="EMBL/GenBank/DDBJ databases">
        <title>Genome public.</title>
        <authorList>
            <person name="Liu C."/>
            <person name="Sun Q."/>
        </authorList>
    </citation>
    <scope>NUCLEOTIDE SEQUENCE</scope>
    <source>
        <strain evidence="1">NSJ-15</strain>
    </source>
</reference>
<sequence length="78" mass="9232">MPHTTYPTKWDYSYLHGVEDYSYTHSNGEAYQVIEDLNSHTLINMYGKDDGKNVYYQEGFVDPNKIYWIDNDTLEIDV</sequence>